<keyword evidence="3" id="KW-0378">Hydrolase</keyword>
<proteinExistence type="inferred from homology"/>
<dbReference type="GO" id="GO:0004177">
    <property type="term" value="F:aminopeptidase activity"/>
    <property type="evidence" value="ECO:0007669"/>
    <property type="project" value="UniProtKB-KW"/>
</dbReference>
<dbReference type="InterPro" id="IPR040043">
    <property type="entry name" value="ACTMAP"/>
</dbReference>
<dbReference type="AlphaFoldDB" id="A0A9P0DYP0"/>
<dbReference type="Pfam" id="PF21646">
    <property type="entry name" value="ACTMAP-like_C"/>
    <property type="match status" value="1"/>
</dbReference>
<gene>
    <name evidence="8" type="ORF">DIABBA_LOCUS4939</name>
</gene>
<sequence length="219" mass="24785">MDFDWAKPYPELYKMCKTFQMFDLLNPVKVKYKQLKVFLQSGPECGLVALAMCIGNPTRDIIENLCNTAKLKNYTHNGEMFSINDMTSLASEYLQGDIKIFNGFLDCDVIRNFLLEGGVMLVPYDTAKDNSPGFHKGHKAHWAAISGCILTENDFYVIARHGKVRNIAIWKLKVLANSNRQLLEASPDRIKQDIKYKFPEGGIAGPLGLNEKSILIKYL</sequence>
<keyword evidence="2" id="KW-0645">Protease</keyword>
<evidence type="ECO:0000256" key="5">
    <source>
        <dbReference type="ARBA" id="ARBA00034848"/>
    </source>
</evidence>
<evidence type="ECO:0000256" key="7">
    <source>
        <dbReference type="ARBA" id="ARBA00049041"/>
    </source>
</evidence>
<name>A0A9P0DYP0_DIABA</name>
<accession>A0A9P0DYP0</accession>
<evidence type="ECO:0000256" key="6">
    <source>
        <dbReference type="ARBA" id="ARBA00034908"/>
    </source>
</evidence>
<keyword evidence="1" id="KW-0031">Aminopeptidase</keyword>
<evidence type="ECO:0000313" key="9">
    <source>
        <dbReference type="Proteomes" id="UP001153709"/>
    </source>
</evidence>
<dbReference type="GO" id="GO:0006508">
    <property type="term" value="P:proteolysis"/>
    <property type="evidence" value="ECO:0007669"/>
    <property type="project" value="UniProtKB-KW"/>
</dbReference>
<protein>
    <recommendedName>
        <fullName evidence="5">Actin maturation protease</fullName>
    </recommendedName>
    <alternativeName>
        <fullName evidence="6">Actin aminopeptidase ACTMAP</fullName>
    </alternativeName>
</protein>
<keyword evidence="9" id="KW-1185">Reference proteome</keyword>
<evidence type="ECO:0000256" key="3">
    <source>
        <dbReference type="ARBA" id="ARBA00022801"/>
    </source>
</evidence>
<dbReference type="PANTHER" id="PTHR28631:SF1">
    <property type="entry name" value="ACTIN MATURATION PROTEASE"/>
    <property type="match status" value="1"/>
</dbReference>
<evidence type="ECO:0000256" key="2">
    <source>
        <dbReference type="ARBA" id="ARBA00022670"/>
    </source>
</evidence>
<dbReference type="EMBL" id="OU898278">
    <property type="protein sequence ID" value="CAH1275584.1"/>
    <property type="molecule type" value="Genomic_DNA"/>
</dbReference>
<evidence type="ECO:0000313" key="8">
    <source>
        <dbReference type="EMBL" id="CAH1275584.1"/>
    </source>
</evidence>
<evidence type="ECO:0000256" key="1">
    <source>
        <dbReference type="ARBA" id="ARBA00022438"/>
    </source>
</evidence>
<comment type="catalytic activity">
    <reaction evidence="7">
        <text>N-terminal N(alpha)-acetyl-L-cysteinyl-L-aspartyl-[protein] + H2O = N-terminal L-aspartyl-[protein] + N-acetyl-L-cysteine</text>
        <dbReference type="Rhea" id="RHEA:74579"/>
        <dbReference type="Rhea" id="RHEA-COMP:12669"/>
        <dbReference type="Rhea" id="RHEA-COMP:18395"/>
        <dbReference type="ChEBI" id="CHEBI:15377"/>
        <dbReference type="ChEBI" id="CHEBI:64720"/>
        <dbReference type="ChEBI" id="CHEBI:78236"/>
        <dbReference type="ChEBI" id="CHEBI:193599"/>
    </reaction>
    <physiologicalReaction direction="left-to-right" evidence="7">
        <dbReference type="Rhea" id="RHEA:74580"/>
    </physiologicalReaction>
</comment>
<comment type="similarity">
    <text evidence="4">Belongs to the ACTMAP family.</text>
</comment>
<dbReference type="PANTHER" id="PTHR28631">
    <property type="entry name" value="UPF0692 PROTEIN C19ORF54"/>
    <property type="match status" value="1"/>
</dbReference>
<evidence type="ECO:0000256" key="4">
    <source>
        <dbReference type="ARBA" id="ARBA00034725"/>
    </source>
</evidence>
<dbReference type="OrthoDB" id="198816at2759"/>
<reference evidence="8" key="1">
    <citation type="submission" date="2022-01" db="EMBL/GenBank/DDBJ databases">
        <authorList>
            <person name="King R."/>
        </authorList>
    </citation>
    <scope>NUCLEOTIDE SEQUENCE</scope>
</reference>
<dbReference type="Proteomes" id="UP001153709">
    <property type="component" value="Chromosome 3"/>
</dbReference>
<organism evidence="8 9">
    <name type="scientific">Diabrotica balteata</name>
    <name type="common">Banded cucumber beetle</name>
    <dbReference type="NCBI Taxonomy" id="107213"/>
    <lineage>
        <taxon>Eukaryota</taxon>
        <taxon>Metazoa</taxon>
        <taxon>Ecdysozoa</taxon>
        <taxon>Arthropoda</taxon>
        <taxon>Hexapoda</taxon>
        <taxon>Insecta</taxon>
        <taxon>Pterygota</taxon>
        <taxon>Neoptera</taxon>
        <taxon>Endopterygota</taxon>
        <taxon>Coleoptera</taxon>
        <taxon>Polyphaga</taxon>
        <taxon>Cucujiformia</taxon>
        <taxon>Chrysomeloidea</taxon>
        <taxon>Chrysomelidae</taxon>
        <taxon>Galerucinae</taxon>
        <taxon>Diabroticina</taxon>
        <taxon>Diabroticites</taxon>
        <taxon>Diabrotica</taxon>
    </lineage>
</organism>